<dbReference type="InterPro" id="IPR025269">
    <property type="entry name" value="SAM-like_dom"/>
</dbReference>
<name>A0A7C4QP52_9PLAN</name>
<accession>A0A7C4QP52</accession>
<evidence type="ECO:0000259" key="6">
    <source>
        <dbReference type="PROSITE" id="PS51898"/>
    </source>
</evidence>
<comment type="caution">
    <text evidence="8">The sequence shown here is derived from an EMBL/GenBank/DDBJ whole genome shotgun (WGS) entry which is preliminary data.</text>
</comment>
<evidence type="ECO:0000256" key="4">
    <source>
        <dbReference type="ARBA" id="ARBA00023172"/>
    </source>
</evidence>
<dbReference type="InterPro" id="IPR011010">
    <property type="entry name" value="DNA_brk_join_enz"/>
</dbReference>
<gene>
    <name evidence="8" type="ORF">ENS64_01765</name>
</gene>
<sequence>MKPSTRLVVRHAVRNLRDYFRDCRINVVTAGDAEDFQRWLATDGRGRHGRGGLAPATVGKRLQRASAIFRDAQRRKLIDENPFAGLKLPPATNRERQRYVPAETIEALLDVIPDPEFRLLLVMARYLGLRVPSEPFSLTWDCVDWERGRLRVPSPKTATHAKPFRVVPILPRVRPHLEAVYDAAEEGSKFILHRLRQRDSMRAAERGFWGSLNLRKRLMDYLAKAGIPPWPKLYHNLRGSAATDLAQRFPAHVCSEWLGHTAAIAEAHYLMTTEAHFQAALVDPDPSTQRTTRKTTRAVRAGSDFEAHREQGHQKTPCFQGVSENQVGMTGFEPATSTSRT</sequence>
<evidence type="ECO:0000256" key="5">
    <source>
        <dbReference type="PROSITE-ProRule" id="PRU01248"/>
    </source>
</evidence>
<dbReference type="Pfam" id="PF13102">
    <property type="entry name" value="Phage_int_SAM_5"/>
    <property type="match status" value="1"/>
</dbReference>
<dbReference type="GO" id="GO:0015074">
    <property type="term" value="P:DNA integration"/>
    <property type="evidence" value="ECO:0007669"/>
    <property type="project" value="UniProtKB-KW"/>
</dbReference>
<dbReference type="AlphaFoldDB" id="A0A7C4QP52"/>
<dbReference type="PROSITE" id="PS51900">
    <property type="entry name" value="CB"/>
    <property type="match status" value="1"/>
</dbReference>
<protein>
    <recommendedName>
        <fullName evidence="9">Site-specific integrase</fullName>
    </recommendedName>
</protein>
<feature type="domain" description="Core-binding (CB)" evidence="7">
    <location>
        <begin position="1"/>
        <end position="73"/>
    </location>
</feature>
<dbReference type="PANTHER" id="PTHR30349">
    <property type="entry name" value="PHAGE INTEGRASE-RELATED"/>
    <property type="match status" value="1"/>
</dbReference>
<evidence type="ECO:0000256" key="1">
    <source>
        <dbReference type="ARBA" id="ARBA00008857"/>
    </source>
</evidence>
<dbReference type="InterPro" id="IPR013762">
    <property type="entry name" value="Integrase-like_cat_sf"/>
</dbReference>
<dbReference type="GO" id="GO:0003677">
    <property type="term" value="F:DNA binding"/>
    <property type="evidence" value="ECO:0007669"/>
    <property type="project" value="UniProtKB-UniRule"/>
</dbReference>
<dbReference type="SUPFAM" id="SSF56349">
    <property type="entry name" value="DNA breaking-rejoining enzymes"/>
    <property type="match status" value="1"/>
</dbReference>
<keyword evidence="3 5" id="KW-0238">DNA-binding</keyword>
<reference evidence="8" key="1">
    <citation type="journal article" date="2020" name="mSystems">
        <title>Genome- and Community-Level Interaction Insights into Carbon Utilization and Element Cycling Functions of Hydrothermarchaeota in Hydrothermal Sediment.</title>
        <authorList>
            <person name="Zhou Z."/>
            <person name="Liu Y."/>
            <person name="Xu W."/>
            <person name="Pan J."/>
            <person name="Luo Z.H."/>
            <person name="Li M."/>
        </authorList>
    </citation>
    <scope>NUCLEOTIDE SEQUENCE [LARGE SCALE GENOMIC DNA]</scope>
    <source>
        <strain evidence="8">SpSt-508</strain>
    </source>
</reference>
<evidence type="ECO:0008006" key="9">
    <source>
        <dbReference type="Google" id="ProtNLM"/>
    </source>
</evidence>
<evidence type="ECO:0000256" key="3">
    <source>
        <dbReference type="ARBA" id="ARBA00023125"/>
    </source>
</evidence>
<dbReference type="PANTHER" id="PTHR30349:SF41">
    <property type="entry name" value="INTEGRASE_RECOMBINASE PROTEIN MJ0367-RELATED"/>
    <property type="match status" value="1"/>
</dbReference>
<evidence type="ECO:0000313" key="8">
    <source>
        <dbReference type="EMBL" id="HGT37986.1"/>
    </source>
</evidence>
<keyword evidence="2" id="KW-0229">DNA integration</keyword>
<organism evidence="8">
    <name type="scientific">Schlesneria paludicola</name>
    <dbReference type="NCBI Taxonomy" id="360056"/>
    <lineage>
        <taxon>Bacteria</taxon>
        <taxon>Pseudomonadati</taxon>
        <taxon>Planctomycetota</taxon>
        <taxon>Planctomycetia</taxon>
        <taxon>Planctomycetales</taxon>
        <taxon>Planctomycetaceae</taxon>
        <taxon>Schlesneria</taxon>
    </lineage>
</organism>
<dbReference type="EMBL" id="DSVQ01000004">
    <property type="protein sequence ID" value="HGT37986.1"/>
    <property type="molecule type" value="Genomic_DNA"/>
</dbReference>
<dbReference type="InterPro" id="IPR050090">
    <property type="entry name" value="Tyrosine_recombinase_XerCD"/>
</dbReference>
<dbReference type="Gene3D" id="1.10.443.10">
    <property type="entry name" value="Intergrase catalytic core"/>
    <property type="match status" value="1"/>
</dbReference>
<keyword evidence="4" id="KW-0233">DNA recombination</keyword>
<evidence type="ECO:0000256" key="2">
    <source>
        <dbReference type="ARBA" id="ARBA00022908"/>
    </source>
</evidence>
<dbReference type="Gene3D" id="1.10.150.130">
    <property type="match status" value="1"/>
</dbReference>
<dbReference type="InterPro" id="IPR010998">
    <property type="entry name" value="Integrase_recombinase_N"/>
</dbReference>
<dbReference type="Pfam" id="PF00589">
    <property type="entry name" value="Phage_integrase"/>
    <property type="match status" value="1"/>
</dbReference>
<comment type="similarity">
    <text evidence="1">Belongs to the 'phage' integrase family.</text>
</comment>
<feature type="domain" description="Tyr recombinase" evidence="6">
    <location>
        <begin position="95"/>
        <end position="282"/>
    </location>
</feature>
<evidence type="ECO:0000259" key="7">
    <source>
        <dbReference type="PROSITE" id="PS51900"/>
    </source>
</evidence>
<dbReference type="InterPro" id="IPR002104">
    <property type="entry name" value="Integrase_catalytic"/>
</dbReference>
<dbReference type="InterPro" id="IPR044068">
    <property type="entry name" value="CB"/>
</dbReference>
<dbReference type="GO" id="GO:0006310">
    <property type="term" value="P:DNA recombination"/>
    <property type="evidence" value="ECO:0007669"/>
    <property type="project" value="UniProtKB-KW"/>
</dbReference>
<proteinExistence type="inferred from homology"/>
<dbReference type="PROSITE" id="PS51898">
    <property type="entry name" value="TYR_RECOMBINASE"/>
    <property type="match status" value="1"/>
</dbReference>